<dbReference type="Pfam" id="PF00690">
    <property type="entry name" value="Cation_ATPase_N"/>
    <property type="match status" value="1"/>
</dbReference>
<dbReference type="SMART" id="SM00831">
    <property type="entry name" value="Cation_ATPase_N"/>
    <property type="match status" value="1"/>
</dbReference>
<sequence>MNLEVSSGSMENIPIEEVFKQLKCTREGLTTEKGEKRLQIFGFNKLEEKKAQLFNSLAAWRESKLLKFLGFMWNPVMGHGV</sequence>
<dbReference type="Proteomes" id="UP000823749">
    <property type="component" value="Chromosome 10"/>
</dbReference>
<organism evidence="2 3">
    <name type="scientific">Rhododendron griersonianum</name>
    <dbReference type="NCBI Taxonomy" id="479676"/>
    <lineage>
        <taxon>Eukaryota</taxon>
        <taxon>Viridiplantae</taxon>
        <taxon>Streptophyta</taxon>
        <taxon>Embryophyta</taxon>
        <taxon>Tracheophyta</taxon>
        <taxon>Spermatophyta</taxon>
        <taxon>Magnoliopsida</taxon>
        <taxon>eudicotyledons</taxon>
        <taxon>Gunneridae</taxon>
        <taxon>Pentapetalae</taxon>
        <taxon>asterids</taxon>
        <taxon>Ericales</taxon>
        <taxon>Ericaceae</taxon>
        <taxon>Ericoideae</taxon>
        <taxon>Rhodoreae</taxon>
        <taxon>Rhododendron</taxon>
    </lineage>
</organism>
<proteinExistence type="predicted"/>
<accession>A0AAV6IHY4</accession>
<protein>
    <recommendedName>
        <fullName evidence="1">Cation-transporting P-type ATPase N-terminal domain-containing protein</fullName>
    </recommendedName>
</protein>
<evidence type="ECO:0000259" key="1">
    <source>
        <dbReference type="SMART" id="SM00831"/>
    </source>
</evidence>
<comment type="caution">
    <text evidence="2">The sequence shown here is derived from an EMBL/GenBank/DDBJ whole genome shotgun (WGS) entry which is preliminary data.</text>
</comment>
<dbReference type="EMBL" id="JACTNZ010000010">
    <property type="protein sequence ID" value="KAG5528186.1"/>
    <property type="molecule type" value="Genomic_DNA"/>
</dbReference>
<reference evidence="2" key="1">
    <citation type="submission" date="2020-08" db="EMBL/GenBank/DDBJ databases">
        <title>Plant Genome Project.</title>
        <authorList>
            <person name="Zhang R.-G."/>
        </authorList>
    </citation>
    <scope>NUCLEOTIDE SEQUENCE</scope>
    <source>
        <strain evidence="2">WSP0</strain>
        <tissue evidence="2">Leaf</tissue>
    </source>
</reference>
<evidence type="ECO:0000313" key="2">
    <source>
        <dbReference type="EMBL" id="KAG5528186.1"/>
    </source>
</evidence>
<dbReference type="InterPro" id="IPR023298">
    <property type="entry name" value="ATPase_P-typ_TM_dom_sf"/>
</dbReference>
<dbReference type="AlphaFoldDB" id="A0AAV6IHY4"/>
<name>A0AAV6IHY4_9ERIC</name>
<dbReference type="SUPFAM" id="SSF81665">
    <property type="entry name" value="Calcium ATPase, transmembrane domain M"/>
    <property type="match status" value="1"/>
</dbReference>
<dbReference type="InterPro" id="IPR004014">
    <property type="entry name" value="ATPase_P-typ_cation-transptr_N"/>
</dbReference>
<gene>
    <name evidence="2" type="ORF">RHGRI_028953</name>
</gene>
<evidence type="ECO:0000313" key="3">
    <source>
        <dbReference type="Proteomes" id="UP000823749"/>
    </source>
</evidence>
<keyword evidence="3" id="KW-1185">Reference proteome</keyword>
<feature type="domain" description="Cation-transporting P-type ATPase N-terminal" evidence="1">
    <location>
        <begin position="9"/>
        <end position="79"/>
    </location>
</feature>